<comment type="PTM">
    <text evidence="12">Binds 4 heme groups per subunit.</text>
</comment>
<keyword evidence="5 12" id="KW-0349">Heme</keyword>
<dbReference type="Gene3D" id="1.10.3820.10">
    <property type="entry name" value="Di-heme elbow motif domain"/>
    <property type="match status" value="1"/>
</dbReference>
<evidence type="ECO:0000256" key="11">
    <source>
        <dbReference type="ARBA" id="ARBA00023136"/>
    </source>
</evidence>
<name>A0ABT8QME0_9FIRM</name>
<protein>
    <recommendedName>
        <fullName evidence="12">Cytochrome c-type protein</fullName>
    </recommendedName>
</protein>
<keyword evidence="4" id="KW-1003">Cell membrane</keyword>
<dbReference type="InterPro" id="IPR005126">
    <property type="entry name" value="NapC/NirT_cyt_c_N"/>
</dbReference>
<keyword evidence="16" id="KW-1185">Reference proteome</keyword>
<evidence type="ECO:0000256" key="7">
    <source>
        <dbReference type="ARBA" id="ARBA00022723"/>
    </source>
</evidence>
<evidence type="ECO:0000313" key="16">
    <source>
        <dbReference type="Proteomes" id="UP001176021"/>
    </source>
</evidence>
<proteinExistence type="inferred from homology"/>
<evidence type="ECO:0000256" key="6">
    <source>
        <dbReference type="ARBA" id="ARBA00022692"/>
    </source>
</evidence>
<comment type="similarity">
    <text evidence="2">Belongs to the NapC/NirT/NrfH family.</text>
</comment>
<accession>A0ABT8QME0</accession>
<dbReference type="InterPro" id="IPR038266">
    <property type="entry name" value="NapC/NirT_cytc_sf"/>
</dbReference>
<evidence type="ECO:0000256" key="10">
    <source>
        <dbReference type="ARBA" id="ARBA00023004"/>
    </source>
</evidence>
<keyword evidence="11 13" id="KW-0472">Membrane</keyword>
<evidence type="ECO:0000256" key="3">
    <source>
        <dbReference type="ARBA" id="ARBA00022448"/>
    </source>
</evidence>
<comment type="subcellular location">
    <subcellularLocation>
        <location evidence="1">Cell membrane</location>
        <topology evidence="1">Single-pass membrane protein</topology>
    </subcellularLocation>
</comment>
<dbReference type="SUPFAM" id="SSF48695">
    <property type="entry name" value="Multiheme cytochromes"/>
    <property type="match status" value="1"/>
</dbReference>
<reference evidence="15" key="1">
    <citation type="submission" date="2022-05" db="EMBL/GenBank/DDBJ databases">
        <title>Expanded diversity of anoxic marine methylotrophy in a Black Sea sulfate reducing microorganism.</title>
        <authorList>
            <person name="Fischer P.Q."/>
            <person name="Stams A.J.M."/>
            <person name="Villanueva L."/>
            <person name="Sousa D.Z."/>
        </authorList>
    </citation>
    <scope>NUCLEOTIDE SEQUENCE</scope>
    <source>
        <strain evidence="15">P130</strain>
    </source>
</reference>
<dbReference type="InterPro" id="IPR051174">
    <property type="entry name" value="Cytochrome_c-type_ET"/>
</dbReference>
<feature type="domain" description="NapC/NirT cytochrome c N-terminal" evidence="14">
    <location>
        <begin position="25"/>
        <end position="170"/>
    </location>
</feature>
<dbReference type="Proteomes" id="UP001176021">
    <property type="component" value="Unassembled WGS sequence"/>
</dbReference>
<dbReference type="InterPro" id="IPR036280">
    <property type="entry name" value="Multihaem_cyt_sf"/>
</dbReference>
<dbReference type="PANTHER" id="PTHR30333">
    <property type="entry name" value="CYTOCHROME C-TYPE PROTEIN"/>
    <property type="match status" value="1"/>
</dbReference>
<keyword evidence="8 12" id="KW-0249">Electron transport</keyword>
<keyword evidence="3 12" id="KW-0813">Transport</keyword>
<feature type="transmembrane region" description="Helical" evidence="13">
    <location>
        <begin position="25"/>
        <end position="46"/>
    </location>
</feature>
<gene>
    <name evidence="15" type="ORF">M8H41_06510</name>
</gene>
<keyword evidence="10 12" id="KW-0408">Iron</keyword>
<dbReference type="PANTHER" id="PTHR30333:SF1">
    <property type="entry name" value="CYTOCHROME C-TYPE PROTEIN NAPC"/>
    <property type="match status" value="1"/>
</dbReference>
<evidence type="ECO:0000256" key="1">
    <source>
        <dbReference type="ARBA" id="ARBA00004162"/>
    </source>
</evidence>
<evidence type="ECO:0000256" key="12">
    <source>
        <dbReference type="PIRNR" id="PIRNR000013"/>
    </source>
</evidence>
<organism evidence="15 16">
    <name type="scientific">Desulfosporosinus nitroreducens</name>
    <dbReference type="NCBI Taxonomy" id="2018668"/>
    <lineage>
        <taxon>Bacteria</taxon>
        <taxon>Bacillati</taxon>
        <taxon>Bacillota</taxon>
        <taxon>Clostridia</taxon>
        <taxon>Eubacteriales</taxon>
        <taxon>Desulfitobacteriaceae</taxon>
        <taxon>Desulfosporosinus</taxon>
    </lineage>
</organism>
<comment type="caution">
    <text evidence="15">The sequence shown here is derived from an EMBL/GenBank/DDBJ whole genome shotgun (WGS) entry which is preliminary data.</text>
</comment>
<dbReference type="Pfam" id="PF03264">
    <property type="entry name" value="Cytochrom_NNT"/>
    <property type="match status" value="1"/>
</dbReference>
<evidence type="ECO:0000256" key="13">
    <source>
        <dbReference type="SAM" id="Phobius"/>
    </source>
</evidence>
<dbReference type="RefSeq" id="WP_252467502.1">
    <property type="nucleotide sequence ID" value="NZ_JAMHFY010000003.1"/>
</dbReference>
<evidence type="ECO:0000256" key="2">
    <source>
        <dbReference type="ARBA" id="ARBA00007395"/>
    </source>
</evidence>
<keyword evidence="9 13" id="KW-1133">Transmembrane helix</keyword>
<evidence type="ECO:0000259" key="14">
    <source>
        <dbReference type="Pfam" id="PF03264"/>
    </source>
</evidence>
<evidence type="ECO:0000256" key="4">
    <source>
        <dbReference type="ARBA" id="ARBA00022475"/>
    </source>
</evidence>
<evidence type="ECO:0000256" key="8">
    <source>
        <dbReference type="ARBA" id="ARBA00022982"/>
    </source>
</evidence>
<evidence type="ECO:0000256" key="9">
    <source>
        <dbReference type="ARBA" id="ARBA00022989"/>
    </source>
</evidence>
<dbReference type="PIRSF" id="PIRSF000013">
    <property type="entry name" value="4_hem_cytochrm_NapC"/>
    <property type="match status" value="1"/>
</dbReference>
<dbReference type="EMBL" id="JAMJEV010000004">
    <property type="protein sequence ID" value="MDO0822508.1"/>
    <property type="molecule type" value="Genomic_DNA"/>
</dbReference>
<evidence type="ECO:0000256" key="5">
    <source>
        <dbReference type="ARBA" id="ARBA00022617"/>
    </source>
</evidence>
<dbReference type="InterPro" id="IPR024717">
    <property type="entry name" value="NapC/NirT/NrfH"/>
</dbReference>
<keyword evidence="7 12" id="KW-0479">Metal-binding</keyword>
<keyword evidence="6 13" id="KW-0812">Transmembrane</keyword>
<evidence type="ECO:0000313" key="15">
    <source>
        <dbReference type="EMBL" id="MDO0822508.1"/>
    </source>
</evidence>
<sequence length="174" mass="18769">MATDNETGNMLDRELSGPSNKTKKIIIIASLAIVLLGISIVIGMHYTSQPNFCASCHQIKPSVVAWSAGPHKDVTCLKCHADPGTTGYVKRKVAGLNEVYLQVTNQIPDKIEAKINPAACISCHTGSSEFPKAKNLLLPSGEFAPMFPHTEILQNNTSCLTCHQNVGHSKTTQQ</sequence>